<feature type="compositionally biased region" description="Low complexity" evidence="1">
    <location>
        <begin position="16"/>
        <end position="28"/>
    </location>
</feature>
<accession>A0A0G4HYN3</accession>
<protein>
    <submittedName>
        <fullName evidence="2">Uncharacterized protein</fullName>
    </submittedName>
</protein>
<reference evidence="2" key="1">
    <citation type="submission" date="2014-11" db="EMBL/GenBank/DDBJ databases">
        <authorList>
            <person name="Otto D Thomas"/>
            <person name="Naeem Raeece"/>
        </authorList>
    </citation>
    <scope>NUCLEOTIDE SEQUENCE</scope>
</reference>
<organism evidence="2">
    <name type="scientific">Chromera velia CCMP2878</name>
    <dbReference type="NCBI Taxonomy" id="1169474"/>
    <lineage>
        <taxon>Eukaryota</taxon>
        <taxon>Sar</taxon>
        <taxon>Alveolata</taxon>
        <taxon>Colpodellida</taxon>
        <taxon>Chromeraceae</taxon>
        <taxon>Chromera</taxon>
    </lineage>
</organism>
<gene>
    <name evidence="2" type="ORF">Cvel_9526</name>
</gene>
<sequence length="673" mass="73375">MGNVHVQKAPSAKCPSSTEAASTASGSSAKGGSGESLRLSDCSAKTGCKSSTHLNDCLAEAERKGSAAAAADLGFSRCCATIAGSGTPICASDPPSKANKKPAEEFGFLVATVSRVQKEFSDALMSKRGGMREDHEKIAQVEDIARRAEAVRAQIHAPHPPGHLCGCSVCAVVRDARACLPLLQRKANEKEQARQQILRNFEETWNVKGREFSMAWRSARDKASQMLSGDDSERKKVGHEGVSAAGGDLGEKLTLLIATALGNSGSLGVDGAVREGEGDFLQLVRAAIEAGRTMPVEEAKKKVGEIQDIQRKQDRALQAGASNDLPSFTRLVSSLSLALNRVQKELYVRCWKLGAVGKAGTLCLQKLRVAAQNENASGEEIHSLLLECEGAVTSWNSQTSFEITDALPSFLFRTVPSARHSHLKERLMDLLSFLQQMGTVEDEGEREMLTRIRDDAESFLNVELNEESDAHAGREWRDHADHFLQSAEGGGWGLDPAGRVRARCLKVLDSFCSGLSREAAELGKGDYSRERLDCEILEGNQVTCLACQNGFQWEDTVHFACPQFCVESHRGCSECVTRRMFFSEKSAIEAQCWMNDGGDGKKSFWELLPLLPQNAGQVRRTVKRTTLESQVHSSTFSGKDAEVFLWGDYPAWKRMTGHVAGWFSGLLSPREFR</sequence>
<dbReference type="EMBL" id="CDMZ01004403">
    <property type="protein sequence ID" value="CEM49654.1"/>
    <property type="molecule type" value="Genomic_DNA"/>
</dbReference>
<evidence type="ECO:0000313" key="2">
    <source>
        <dbReference type="EMBL" id="CEM49654.1"/>
    </source>
</evidence>
<dbReference type="VEuPathDB" id="CryptoDB:Cvel_9526"/>
<evidence type="ECO:0000256" key="1">
    <source>
        <dbReference type="SAM" id="MobiDB-lite"/>
    </source>
</evidence>
<feature type="region of interest" description="Disordered" evidence="1">
    <location>
        <begin position="1"/>
        <end position="36"/>
    </location>
</feature>
<proteinExistence type="predicted"/>
<name>A0A0G4HYN3_9ALVE</name>
<dbReference type="AlphaFoldDB" id="A0A0G4HYN3"/>